<dbReference type="AlphaFoldDB" id="A0A0B7HGV2"/>
<dbReference type="NCBIfam" id="TIGR00360">
    <property type="entry name" value="ComEC_N-term"/>
    <property type="match status" value="1"/>
</dbReference>
<feature type="transmembrane region" description="Helical" evidence="6">
    <location>
        <begin position="484"/>
        <end position="500"/>
    </location>
</feature>
<evidence type="ECO:0000313" key="10">
    <source>
        <dbReference type="Proteomes" id="UP000038083"/>
    </source>
</evidence>
<accession>A0A0B7HGV2</accession>
<evidence type="ECO:0000256" key="1">
    <source>
        <dbReference type="ARBA" id="ARBA00004651"/>
    </source>
</evidence>
<dbReference type="OrthoDB" id="9761531at2"/>
<evidence type="ECO:0000313" key="9">
    <source>
        <dbReference type="EMBL" id="CEN40110.1"/>
    </source>
</evidence>
<evidence type="ECO:0000256" key="3">
    <source>
        <dbReference type="ARBA" id="ARBA00022692"/>
    </source>
</evidence>
<comment type="subcellular location">
    <subcellularLocation>
        <location evidence="1">Cell membrane</location>
        <topology evidence="1">Multi-pass membrane protein</topology>
    </subcellularLocation>
</comment>
<dbReference type="InterPro" id="IPR052159">
    <property type="entry name" value="Competence_DNA_uptake"/>
</dbReference>
<name>A0A0B7HGV2_9FLAO</name>
<keyword evidence="5 6" id="KW-0472">Membrane</keyword>
<reference evidence="9 10" key="1">
    <citation type="submission" date="2015-01" db="EMBL/GenBank/DDBJ databases">
        <authorList>
            <person name="MANFREDI Pablo"/>
        </authorList>
    </citation>
    <scope>NUCLEOTIDE SEQUENCE [LARGE SCALE GENOMIC DNA]</scope>
    <source>
        <strain evidence="9 10">Ccy74</strain>
    </source>
</reference>
<evidence type="ECO:0000256" key="6">
    <source>
        <dbReference type="SAM" id="Phobius"/>
    </source>
</evidence>
<protein>
    <submittedName>
        <fullName evidence="9">ComEC/Rec2-like protein</fullName>
    </submittedName>
</protein>
<dbReference type="GO" id="GO:0005886">
    <property type="term" value="C:plasma membrane"/>
    <property type="evidence" value="ECO:0007669"/>
    <property type="project" value="UniProtKB-SubCell"/>
</dbReference>
<proteinExistence type="predicted"/>
<dbReference type="RefSeq" id="WP_018279129.1">
    <property type="nucleotide sequence ID" value="NZ_CDOF01000024.1"/>
</dbReference>
<evidence type="ECO:0000256" key="2">
    <source>
        <dbReference type="ARBA" id="ARBA00022475"/>
    </source>
</evidence>
<dbReference type="PANTHER" id="PTHR30619">
    <property type="entry name" value="DNA INTERNALIZATION/COMPETENCE PROTEIN COMEC/REC2"/>
    <property type="match status" value="1"/>
</dbReference>
<feature type="domain" description="DUF4131" evidence="8">
    <location>
        <begin position="32"/>
        <end position="189"/>
    </location>
</feature>
<keyword evidence="2" id="KW-1003">Cell membrane</keyword>
<dbReference type="Pfam" id="PF03772">
    <property type="entry name" value="Competence"/>
    <property type="match status" value="1"/>
</dbReference>
<dbReference type="InterPro" id="IPR025405">
    <property type="entry name" value="DUF4131"/>
</dbReference>
<evidence type="ECO:0000259" key="7">
    <source>
        <dbReference type="Pfam" id="PF03772"/>
    </source>
</evidence>
<dbReference type="PANTHER" id="PTHR30619:SF1">
    <property type="entry name" value="RECOMBINATION PROTEIN 2"/>
    <property type="match status" value="1"/>
</dbReference>
<feature type="transmembrane region" description="Helical" evidence="6">
    <location>
        <begin position="287"/>
        <end position="303"/>
    </location>
</feature>
<organism evidence="9 10">
    <name type="scientific">Capnocytophaga cynodegmi</name>
    <dbReference type="NCBI Taxonomy" id="28189"/>
    <lineage>
        <taxon>Bacteria</taxon>
        <taxon>Pseudomonadati</taxon>
        <taxon>Bacteroidota</taxon>
        <taxon>Flavobacteriia</taxon>
        <taxon>Flavobacteriales</taxon>
        <taxon>Flavobacteriaceae</taxon>
        <taxon>Capnocytophaga</taxon>
    </lineage>
</organism>
<feature type="transmembrane region" description="Helical" evidence="6">
    <location>
        <begin position="253"/>
        <end position="275"/>
    </location>
</feature>
<keyword evidence="3 6" id="KW-0812">Transmembrane</keyword>
<keyword evidence="4 6" id="KW-1133">Transmembrane helix</keyword>
<feature type="transmembrane region" description="Helical" evidence="6">
    <location>
        <begin position="385"/>
        <end position="409"/>
    </location>
</feature>
<evidence type="ECO:0000259" key="8">
    <source>
        <dbReference type="Pfam" id="PF13567"/>
    </source>
</evidence>
<feature type="transmembrane region" description="Helical" evidence="6">
    <location>
        <begin position="7"/>
        <end position="25"/>
    </location>
</feature>
<feature type="domain" description="ComEC/Rec2-related protein" evidence="7">
    <location>
        <begin position="232"/>
        <end position="500"/>
    </location>
</feature>
<dbReference type="InterPro" id="IPR004477">
    <property type="entry name" value="ComEC_N"/>
</dbReference>
<feature type="transmembrane region" description="Helical" evidence="6">
    <location>
        <begin position="332"/>
        <end position="351"/>
    </location>
</feature>
<gene>
    <name evidence="9" type="ORF">CCYN74_40161</name>
</gene>
<dbReference type="Pfam" id="PF13567">
    <property type="entry name" value="DUF4131"/>
    <property type="match status" value="1"/>
</dbReference>
<feature type="transmembrane region" description="Helical" evidence="6">
    <location>
        <begin position="31"/>
        <end position="49"/>
    </location>
</feature>
<evidence type="ECO:0000256" key="5">
    <source>
        <dbReference type="ARBA" id="ARBA00023136"/>
    </source>
</evidence>
<dbReference type="Proteomes" id="UP000038083">
    <property type="component" value="Unassembled WGS sequence"/>
</dbReference>
<evidence type="ECO:0000256" key="4">
    <source>
        <dbReference type="ARBA" id="ARBA00022989"/>
    </source>
</evidence>
<feature type="transmembrane region" description="Helical" evidence="6">
    <location>
        <begin position="61"/>
        <end position="79"/>
    </location>
</feature>
<dbReference type="EMBL" id="CDOG01000034">
    <property type="protein sequence ID" value="CEN40110.1"/>
    <property type="molecule type" value="Genomic_DNA"/>
</dbReference>
<feature type="transmembrane region" description="Helical" evidence="6">
    <location>
        <begin position="357"/>
        <end position="373"/>
    </location>
</feature>
<feature type="transmembrane region" description="Helical" evidence="6">
    <location>
        <begin position="506"/>
        <end position="523"/>
    </location>
</feature>
<sequence>MKFVNTAILTILSGIVIGIAVSGLFRVGLQTILVSCLFLITTLSVHYFLSLKNIKLKRLFTFHTFLASFFIGILVASLHNPTLKSNHYVNLLKENEFYLLQVRILEKVSESDFGFTYKAKLVSADNEQVGGKLLVFFPRNSSEIIDFQRDDFLTLSAKLTSISAPKNPYQFDYKSYMQRQDVFYRANVFSYKVYNELKGNSIRGFAEKTRMKMFSVLDSNFSKETASLLKTLLLGERKELDENTYKNYIDAGAVHILAISGLHVGIITAMLLFLLQKLPNFGIWKKLRFVLLLFFLWSFAFLAGLSPSVLRAVTMFSFIGVALMLNRQQGRFDALMFSMLLLLLINPNYLYEVGFQLSYLAVFSILMFYPHLEKLWQPKIRILKGIWSLFLVGISAQIVILPISLYYFHQFPFLFFISNLLLVPLLSPILVLGFLALILGSFNVLPSFLSFILEKIIYLMNFFTKIIASQEEFIVRNIYFDNKLLIVSLLIVFTLIFWINKRNFKSIIALLSSILLFQGVLFYNKYKIGNTENLTIFHLHRKSLFSVRNGKQLFVFQNDSVKSNRIIDNYITSSGVLNVSIQKIPHIIQYQGNVILCLDSLAVYPKSKKIKVDKIIVTQSPKINFERMLLEIKPKIVIADGSNFPNTIKQLQTKCNELGVLFHVTLEKGAYVE</sequence>